<proteinExistence type="predicted"/>
<comment type="caution">
    <text evidence="1">The sequence shown here is derived from an EMBL/GenBank/DDBJ whole genome shotgun (WGS) entry which is preliminary data.</text>
</comment>
<sequence length="888" mass="98905">MKRIGKKLKKRKATIIAVLLTLGLSWILPQVSEGKAEAAVENKSSVNLGIDEEKKQFVMTATQRLGVTETSEISEPVKLTLSFNGYEPKDVKSFEEKLKIMNQKDQEYPIGKGISKKVAGPESIEVTLEKIFLESIVYSKEQAIKFALTDDLTNRVSEAENISVQIDNSLTKEQSRATTNIPQVQEEPQKRIIGPMPHAADLGDMHWFADRYGTGTNTAVPKALVVTEDGDIDTDWPESDVVLPTVRDKMATLSTSAGKGANVMINYVKVSYDGGKTFVKPELEGFFQMAYLWRKVGDTPPIVIVENVGMFEGKEVIAKMTYPKLPLVDTDLYIYATNASEVLKVGSSQGKGSPDYKMRFDFFTRNQTVEDNPNNPEKWKMDSLPADAKLLLPVKFPRLGIQYPPGSNPLTQDTLQLEVGDQSDSMFQGLITSFNYTDYYGQTPTKKDFYIRTFPTDPNGYQVDLRHYSGKPSDGKKEAQFNLIYQGSSIEFSKGRNETDHVEFYFFNRDARIFIERGVPAPNVNEITDRTGFGVLSTITQTLPVQPVSNLYKDVAINFTVNGLERALERDDIKLMDEDGVEVSATRAEVTFTYKGNNNYEVKLTDKFIKKIVKASGDKDYNFVIGFNKRNIKMTTASEAEMMNYFNHTTKRFELPFTEVYNIASPGSESKVGLEEIKSESSNGVSPIQVNPPTGKAKVGMTISKGKEVTDIVASDFVTNIALGTPLAFDSVDAVIEDDPSLDFETLGPKSFNVILKSHKTGVESKPIKVNVTVVYNPIEFVGVTKEIKMKRTNNVVSGEGEVYYSGSESTRIKVETAPIFELYSEETAEPVTLRVYKKGDKALGADGVLTILSDTDFLDVFSVKAPQDKFEKVDIYKGSMNFVFTVQ</sequence>
<evidence type="ECO:0000313" key="1">
    <source>
        <dbReference type="EMBL" id="GGD00657.1"/>
    </source>
</evidence>
<name>A0ABQ1PPU5_9ENTE</name>
<dbReference type="RefSeq" id="WP_088270874.1">
    <property type="nucleotide sequence ID" value="NZ_BMKI01000010.1"/>
</dbReference>
<evidence type="ECO:0000313" key="2">
    <source>
        <dbReference type="Proteomes" id="UP000630615"/>
    </source>
</evidence>
<keyword evidence="2" id="KW-1185">Reference proteome</keyword>
<protein>
    <recommendedName>
        <fullName evidence="3">MucBP domain-containing protein</fullName>
    </recommendedName>
</protein>
<reference evidence="2" key="1">
    <citation type="journal article" date="2019" name="Int. J. Syst. Evol. Microbiol.">
        <title>The Global Catalogue of Microorganisms (GCM) 10K type strain sequencing project: providing services to taxonomists for standard genome sequencing and annotation.</title>
        <authorList>
            <consortium name="The Broad Institute Genomics Platform"/>
            <consortium name="The Broad Institute Genome Sequencing Center for Infectious Disease"/>
            <person name="Wu L."/>
            <person name="Ma J."/>
        </authorList>
    </citation>
    <scope>NUCLEOTIDE SEQUENCE [LARGE SCALE GENOMIC DNA]</scope>
    <source>
        <strain evidence="2">CGMCC 1.15942</strain>
    </source>
</reference>
<dbReference type="Proteomes" id="UP000630615">
    <property type="component" value="Unassembled WGS sequence"/>
</dbReference>
<accession>A0ABQ1PPU5</accession>
<evidence type="ECO:0008006" key="3">
    <source>
        <dbReference type="Google" id="ProtNLM"/>
    </source>
</evidence>
<dbReference type="EMBL" id="BMKI01000010">
    <property type="protein sequence ID" value="GGD00657.1"/>
    <property type="molecule type" value="Genomic_DNA"/>
</dbReference>
<organism evidence="1 2">
    <name type="scientific">Enterococcus wangshanyuanii</name>
    <dbReference type="NCBI Taxonomy" id="2005703"/>
    <lineage>
        <taxon>Bacteria</taxon>
        <taxon>Bacillati</taxon>
        <taxon>Bacillota</taxon>
        <taxon>Bacilli</taxon>
        <taxon>Lactobacillales</taxon>
        <taxon>Enterococcaceae</taxon>
        <taxon>Enterococcus</taxon>
    </lineage>
</organism>
<gene>
    <name evidence="1" type="ORF">GCM10011573_32800</name>
</gene>